<dbReference type="Proteomes" id="UP000311382">
    <property type="component" value="Unassembled WGS sequence"/>
</dbReference>
<comment type="caution">
    <text evidence="2">The sequence shown here is derived from an EMBL/GenBank/DDBJ whole genome shotgun (WGS) entry which is preliminary data.</text>
</comment>
<feature type="region of interest" description="Disordered" evidence="1">
    <location>
        <begin position="1"/>
        <end position="32"/>
    </location>
</feature>
<proteinExistence type="predicted"/>
<organism evidence="2 3">
    <name type="scientific">Rhodotorula diobovata</name>
    <dbReference type="NCBI Taxonomy" id="5288"/>
    <lineage>
        <taxon>Eukaryota</taxon>
        <taxon>Fungi</taxon>
        <taxon>Dikarya</taxon>
        <taxon>Basidiomycota</taxon>
        <taxon>Pucciniomycotina</taxon>
        <taxon>Microbotryomycetes</taxon>
        <taxon>Sporidiobolales</taxon>
        <taxon>Sporidiobolaceae</taxon>
        <taxon>Rhodotorula</taxon>
    </lineage>
</organism>
<feature type="compositionally biased region" description="Polar residues" evidence="1">
    <location>
        <begin position="22"/>
        <end position="32"/>
    </location>
</feature>
<dbReference type="EMBL" id="SOZI01000040">
    <property type="protein sequence ID" value="TNY21636.1"/>
    <property type="molecule type" value="Genomic_DNA"/>
</dbReference>
<sequence length="64" mass="6879">MHSYAPSSPAGISARAEPTATRRPSQSFFEGCRTSANDKYQVGEDIHVDWTDSGGNVSASNYNV</sequence>
<evidence type="ECO:0000313" key="3">
    <source>
        <dbReference type="Proteomes" id="UP000311382"/>
    </source>
</evidence>
<reference evidence="2 3" key="1">
    <citation type="submission" date="2019-03" db="EMBL/GenBank/DDBJ databases">
        <title>Rhodosporidium diobovatum UCD-FST 08-225 genome sequencing, assembly, and annotation.</title>
        <authorList>
            <person name="Fakankun I.U."/>
            <person name="Fristensky B."/>
            <person name="Levin D.B."/>
        </authorList>
    </citation>
    <scope>NUCLEOTIDE SEQUENCE [LARGE SCALE GENOMIC DNA]</scope>
    <source>
        <strain evidence="2 3">UCD-FST 08-225</strain>
    </source>
</reference>
<accession>A0A5C5FZB2</accession>
<protein>
    <submittedName>
        <fullName evidence="2">Uncharacterized protein</fullName>
    </submittedName>
</protein>
<dbReference type="AlphaFoldDB" id="A0A5C5FZB2"/>
<name>A0A5C5FZB2_9BASI</name>
<dbReference type="Gene3D" id="1.20.5.320">
    <property type="entry name" value="6-Phosphogluconate Dehydrogenase, domain 3"/>
    <property type="match status" value="1"/>
</dbReference>
<evidence type="ECO:0000313" key="2">
    <source>
        <dbReference type="EMBL" id="TNY21636.1"/>
    </source>
</evidence>
<keyword evidence="3" id="KW-1185">Reference proteome</keyword>
<gene>
    <name evidence="2" type="ORF">DMC30DRAFT_415911</name>
</gene>
<evidence type="ECO:0000256" key="1">
    <source>
        <dbReference type="SAM" id="MobiDB-lite"/>
    </source>
</evidence>